<dbReference type="AlphaFoldDB" id="A0A8J3BH50"/>
<gene>
    <name evidence="1" type="ORF">GCM10007962_00940</name>
</gene>
<accession>A0A8J3BH50</accession>
<evidence type="ECO:0000313" key="1">
    <source>
        <dbReference type="EMBL" id="GGK10632.1"/>
    </source>
</evidence>
<proteinExistence type="predicted"/>
<dbReference type="RefSeq" id="WP_188649305.1">
    <property type="nucleotide sequence ID" value="NZ_BMNR01000001.1"/>
</dbReference>
<sequence length="412" mass="47084">MFKTYTIITLLVALISHSQNTRQAQWLEDLNHYKTQLEKKHIDVYNKIPKAQFIKELDKIKLGISSKTDIEIIIDLMRLTRRIGDGHTAVSLSNIDKKIFPIEIKCFNGNWRVVKASKLYENLLGLTLTNIDGIPIKTLASAISEIAPYVENKNSLEIRTGEYLTVSELLFGLGLTKHKNNANFTFTNDKGNIKSYTIHAIDSKTYQYETVFTSIYKESEKIIKPKNPRHDYLWFGPIQNTNAVYINFSAYPSYDEMQLFGQDLLNFINANKSRQVVIDLRNNSGGDFFVGILLAYYLNLADSIDWKHGVYILIDKATFSAATINATQYKEILNGTVVGLPTGSNPNGYQDLGSFNLPNSNLTITYSKRLFRIQEKANQPLSPDVLIDYKWDDFKNGFDTMLEWIINDILKQ</sequence>
<dbReference type="EMBL" id="BMNR01000001">
    <property type="protein sequence ID" value="GGK10632.1"/>
    <property type="molecule type" value="Genomic_DNA"/>
</dbReference>
<reference evidence="1" key="2">
    <citation type="submission" date="2020-09" db="EMBL/GenBank/DDBJ databases">
        <authorList>
            <person name="Sun Q."/>
            <person name="Ohkuma M."/>
        </authorList>
    </citation>
    <scope>NUCLEOTIDE SEQUENCE</scope>
    <source>
        <strain evidence="1">JCM 12862</strain>
    </source>
</reference>
<reference evidence="1" key="1">
    <citation type="journal article" date="2014" name="Int. J. Syst. Evol. Microbiol.">
        <title>Complete genome sequence of Corynebacterium casei LMG S-19264T (=DSM 44701T), isolated from a smear-ripened cheese.</title>
        <authorList>
            <consortium name="US DOE Joint Genome Institute (JGI-PGF)"/>
            <person name="Walter F."/>
            <person name="Albersmeier A."/>
            <person name="Kalinowski J."/>
            <person name="Ruckert C."/>
        </authorList>
    </citation>
    <scope>NUCLEOTIDE SEQUENCE</scope>
    <source>
        <strain evidence="1">JCM 12862</strain>
    </source>
</reference>
<organism evidence="1 2">
    <name type="scientific">Yeosuana aromativorans</name>
    <dbReference type="NCBI Taxonomy" id="288019"/>
    <lineage>
        <taxon>Bacteria</taxon>
        <taxon>Pseudomonadati</taxon>
        <taxon>Bacteroidota</taxon>
        <taxon>Flavobacteriia</taxon>
        <taxon>Flavobacteriales</taxon>
        <taxon>Flavobacteriaceae</taxon>
        <taxon>Yeosuana</taxon>
    </lineage>
</organism>
<comment type="caution">
    <text evidence="1">The sequence shown here is derived from an EMBL/GenBank/DDBJ whole genome shotgun (WGS) entry which is preliminary data.</text>
</comment>
<dbReference type="InterPro" id="IPR029045">
    <property type="entry name" value="ClpP/crotonase-like_dom_sf"/>
</dbReference>
<evidence type="ECO:0008006" key="3">
    <source>
        <dbReference type="Google" id="ProtNLM"/>
    </source>
</evidence>
<dbReference type="Gene3D" id="3.90.226.10">
    <property type="entry name" value="2-enoyl-CoA Hydratase, Chain A, domain 1"/>
    <property type="match status" value="2"/>
</dbReference>
<protein>
    <recommendedName>
        <fullName evidence="3">Tail specific protease domain-containing protein</fullName>
    </recommendedName>
</protein>
<dbReference type="SUPFAM" id="SSF52096">
    <property type="entry name" value="ClpP/crotonase"/>
    <property type="match status" value="1"/>
</dbReference>
<dbReference type="Proteomes" id="UP000612329">
    <property type="component" value="Unassembled WGS sequence"/>
</dbReference>
<keyword evidence="2" id="KW-1185">Reference proteome</keyword>
<name>A0A8J3BH50_9FLAO</name>
<evidence type="ECO:0000313" key="2">
    <source>
        <dbReference type="Proteomes" id="UP000612329"/>
    </source>
</evidence>